<dbReference type="EMBL" id="DXBV01000118">
    <property type="protein sequence ID" value="HIZ31895.1"/>
    <property type="molecule type" value="Genomic_DNA"/>
</dbReference>
<feature type="signal peptide" evidence="1">
    <location>
        <begin position="1"/>
        <end position="21"/>
    </location>
</feature>
<organism evidence="2 3">
    <name type="scientific">Candidatus Allofournierella merdipullorum</name>
    <dbReference type="NCBI Taxonomy" id="2838595"/>
    <lineage>
        <taxon>Bacteria</taxon>
        <taxon>Bacillati</taxon>
        <taxon>Bacillota</taxon>
        <taxon>Clostridia</taxon>
        <taxon>Eubacteriales</taxon>
        <taxon>Oscillospiraceae</taxon>
        <taxon>Allofournierella</taxon>
    </lineage>
</organism>
<feature type="chain" id="PRO_5039599909" evidence="1">
    <location>
        <begin position="22"/>
        <end position="948"/>
    </location>
</feature>
<accession>A0A9D2IZX9</accession>
<evidence type="ECO:0000313" key="3">
    <source>
        <dbReference type="Proteomes" id="UP000824035"/>
    </source>
</evidence>
<evidence type="ECO:0000256" key="1">
    <source>
        <dbReference type="SAM" id="SignalP"/>
    </source>
</evidence>
<reference evidence="2" key="2">
    <citation type="submission" date="2021-04" db="EMBL/GenBank/DDBJ databases">
        <authorList>
            <person name="Gilroy R."/>
        </authorList>
    </citation>
    <scope>NUCLEOTIDE SEQUENCE</scope>
    <source>
        <strain evidence="2">ChiGjej4B4-18154</strain>
    </source>
</reference>
<protein>
    <submittedName>
        <fullName evidence="2">Extracellular solute-binding protein</fullName>
    </submittedName>
</protein>
<dbReference type="InterPro" id="IPR050490">
    <property type="entry name" value="Bact_solute-bd_prot1"/>
</dbReference>
<sequence length="948" mass="104369">MRKRKASVLLAGVLLAAALMSGCGRSVQQAKAQGDPQPALYHGDWSVADPDAVSFAAQPAEGGFWQIPAGGSQQIVLEVPAAGEYTLLLHYAADEDVMLRSVLSVQLAGQKCMTQLHSIWRDETKDYGADRYGNQTPPTQVTVDEPVSEFVIDQSQIARTPFVFELPAGSAQLTLSSEDVGLRVYGVELVRAEPTPGYAEYRQAQGEGPDGADRIVIEGENYSVKSDSSIRAGAERSASLSPYDYTCLLLNVLDGGAYSTAGQKVQYSFTVENAGYYDLAFHYRQNSKEGLPVYQNIRIDGRSLFAEMESMPFPYTGVEYANAVLTADGEPAGIWLEAGEHTLLLEADGTPLQEAVDRIDAVMEQLSAIGLEMKKLAGTQADSNRTWDVESYLPGVLDQLAACEEELWDIYALLGEMQDAQPAAALGVKQAAGNLEKILERPEKIPGKLSLLSEGSGSATQLLADQIDKLNGQSLTIDAIYLQSEPFDQKENAGFFTELADDVKRFFYALMLKDDAGSEEKTLEVWVNRPVQYMEVLQTMADTDFTPKTGIKVRFSLMPSEQRIVLSNATDMAPDVVMGLATNTPFDLGLRGAVCDLTQFEGFAELMEEYNPESITPYILGDQVFGLTETQDFYVLFYRTDILEQLGLEPPRTWEDVRDLMPVLQRNSMNFYLQLSGYTGTKPLYSTAPFLMQAGGGIYAEGDATRTGINSAASLAGFETLTDLYRLYSVQPTVSSFYNNFRYGQIPLGVGSFSDYVKIKNAAPEIADKWAVAPAPGVEGENGVIHNGTTGASSACAIMSGSEMQQESWEFLQWWLSAEVQTAFGNTLQTTYGPEYLWNSANIEAFSQLNFPKEDREVILEQWSQMKEINRHPALYAVERELSNAWQKVVDENTPARIALDEAAVNVDREFRRKLAEFGYLDAEGNVLTAYEYVPAQQILESLSDEKD</sequence>
<dbReference type="InterPro" id="IPR006059">
    <property type="entry name" value="SBP"/>
</dbReference>
<comment type="caution">
    <text evidence="2">The sequence shown here is derived from an EMBL/GenBank/DDBJ whole genome shotgun (WGS) entry which is preliminary data.</text>
</comment>
<dbReference type="Gene3D" id="3.40.190.10">
    <property type="entry name" value="Periplasmic binding protein-like II"/>
    <property type="match status" value="1"/>
</dbReference>
<dbReference type="SUPFAM" id="SSF53850">
    <property type="entry name" value="Periplasmic binding protein-like II"/>
    <property type="match status" value="1"/>
</dbReference>
<dbReference type="Gene3D" id="2.60.120.260">
    <property type="entry name" value="Galactose-binding domain-like"/>
    <property type="match status" value="1"/>
</dbReference>
<dbReference type="PANTHER" id="PTHR43649">
    <property type="entry name" value="ARABINOSE-BINDING PROTEIN-RELATED"/>
    <property type="match status" value="1"/>
</dbReference>
<proteinExistence type="predicted"/>
<dbReference type="Proteomes" id="UP000824035">
    <property type="component" value="Unassembled WGS sequence"/>
</dbReference>
<keyword evidence="1" id="KW-0732">Signal</keyword>
<gene>
    <name evidence="2" type="ORF">H9813_11785</name>
</gene>
<dbReference type="PROSITE" id="PS51257">
    <property type="entry name" value="PROKAR_LIPOPROTEIN"/>
    <property type="match status" value="1"/>
</dbReference>
<name>A0A9D2IZX9_9FIRM</name>
<dbReference type="PANTHER" id="PTHR43649:SF27">
    <property type="entry name" value="EXTRACELLULAR SOLUTE-BINDING PROTEIN FAMILY 1"/>
    <property type="match status" value="1"/>
</dbReference>
<dbReference type="AlphaFoldDB" id="A0A9D2IZX9"/>
<evidence type="ECO:0000313" key="2">
    <source>
        <dbReference type="EMBL" id="HIZ31895.1"/>
    </source>
</evidence>
<reference evidence="2" key="1">
    <citation type="journal article" date="2021" name="PeerJ">
        <title>Extensive microbial diversity within the chicken gut microbiome revealed by metagenomics and culture.</title>
        <authorList>
            <person name="Gilroy R."/>
            <person name="Ravi A."/>
            <person name="Getino M."/>
            <person name="Pursley I."/>
            <person name="Horton D.L."/>
            <person name="Alikhan N.F."/>
            <person name="Baker D."/>
            <person name="Gharbi K."/>
            <person name="Hall N."/>
            <person name="Watson M."/>
            <person name="Adriaenssens E.M."/>
            <person name="Foster-Nyarko E."/>
            <person name="Jarju S."/>
            <person name="Secka A."/>
            <person name="Antonio M."/>
            <person name="Oren A."/>
            <person name="Chaudhuri R.R."/>
            <person name="La Ragione R."/>
            <person name="Hildebrand F."/>
            <person name="Pallen M.J."/>
        </authorList>
    </citation>
    <scope>NUCLEOTIDE SEQUENCE</scope>
    <source>
        <strain evidence="2">ChiGjej4B4-18154</strain>
    </source>
</reference>
<dbReference type="Pfam" id="PF01547">
    <property type="entry name" value="SBP_bac_1"/>
    <property type="match status" value="1"/>
</dbReference>